<dbReference type="Pfam" id="PF07155">
    <property type="entry name" value="ECF-ribofla_trS"/>
    <property type="match status" value="1"/>
</dbReference>
<protein>
    <submittedName>
        <fullName evidence="4">TIGR04002 family protein</fullName>
    </submittedName>
</protein>
<dbReference type="EMBL" id="CP016786">
    <property type="protein sequence ID" value="ASW42540.1"/>
    <property type="molecule type" value="Genomic_DNA"/>
</dbReference>
<proteinExistence type="predicted"/>
<name>A0A343JAI2_9CLOT</name>
<dbReference type="Gene3D" id="1.10.1760.20">
    <property type="match status" value="1"/>
</dbReference>
<keyword evidence="5" id="KW-1185">Reference proteome</keyword>
<keyword evidence="3" id="KW-0472">Membrane</keyword>
<dbReference type="OrthoDB" id="411368at2"/>
<feature type="transmembrane region" description="Helical" evidence="3">
    <location>
        <begin position="12"/>
        <end position="34"/>
    </location>
</feature>
<evidence type="ECO:0000256" key="1">
    <source>
        <dbReference type="ARBA" id="ARBA00022692"/>
    </source>
</evidence>
<keyword evidence="1 3" id="KW-0812">Transmembrane</keyword>
<feature type="transmembrane region" description="Helical" evidence="3">
    <location>
        <begin position="116"/>
        <end position="138"/>
    </location>
</feature>
<sequence length="175" mass="18860">MKNNIKNKTRYLVLTAVFAAFICISIVFLPRIPTGFNGGYIHLGDIIIYLSAVFLPLPYGMAAAAIGAGLSDIMAGAAVWAVPTVIIKASMVTFFTSKEAIILSKRNKKAVIIAGITGWLGYYIAGSIIAGNFVAPLATLPIEALQPISSGLIFLLIAHYLDKIKIKERVLNEYK</sequence>
<evidence type="ECO:0000313" key="5">
    <source>
        <dbReference type="Proteomes" id="UP000264883"/>
    </source>
</evidence>
<dbReference type="RefSeq" id="WP_119864678.1">
    <property type="nucleotide sequence ID" value="NZ_CP016786.1"/>
</dbReference>
<dbReference type="InterPro" id="IPR009825">
    <property type="entry name" value="ECF_substrate-spec-like"/>
</dbReference>
<dbReference type="InterPro" id="IPR023812">
    <property type="entry name" value="CHP04002"/>
</dbReference>
<feature type="transmembrane region" description="Helical" evidence="3">
    <location>
        <begin position="46"/>
        <end position="67"/>
    </location>
</feature>
<gene>
    <name evidence="4" type="ORF">BEN51_03320</name>
</gene>
<evidence type="ECO:0000313" key="4">
    <source>
        <dbReference type="EMBL" id="ASW42540.1"/>
    </source>
</evidence>
<keyword evidence="2 3" id="KW-1133">Transmembrane helix</keyword>
<dbReference type="AlphaFoldDB" id="A0A343JAI2"/>
<dbReference type="Proteomes" id="UP000264883">
    <property type="component" value="Chromosome"/>
</dbReference>
<reference evidence="4 5" key="1">
    <citation type="submission" date="2016-08" db="EMBL/GenBank/DDBJ databases">
        <title>Complete Genome Sequence Of The Indigo Reducing Clostridium isatidis DSM15098.</title>
        <authorList>
            <person name="Little G.T."/>
            <person name="Minton N.P."/>
        </authorList>
    </citation>
    <scope>NUCLEOTIDE SEQUENCE [LARGE SCALE GENOMIC DNA]</scope>
    <source>
        <strain evidence="4 5">DSM 15098</strain>
    </source>
</reference>
<accession>A0A343JAI2</accession>
<dbReference type="NCBIfam" id="TIGR04002">
    <property type="entry name" value="TIGR04002 family protein"/>
    <property type="match status" value="1"/>
</dbReference>
<evidence type="ECO:0000256" key="2">
    <source>
        <dbReference type="ARBA" id="ARBA00022989"/>
    </source>
</evidence>
<dbReference type="PANTHER" id="PTHR37815:SF3">
    <property type="entry name" value="UPF0397 PROTEIN SPR0429"/>
    <property type="match status" value="1"/>
</dbReference>
<evidence type="ECO:0000256" key="3">
    <source>
        <dbReference type="SAM" id="Phobius"/>
    </source>
</evidence>
<feature type="transmembrane region" description="Helical" evidence="3">
    <location>
        <begin position="144"/>
        <end position="161"/>
    </location>
</feature>
<dbReference type="GO" id="GO:0016020">
    <property type="term" value="C:membrane"/>
    <property type="evidence" value="ECO:0007669"/>
    <property type="project" value="InterPro"/>
</dbReference>
<organism evidence="4 5">
    <name type="scientific">Clostridium isatidis</name>
    <dbReference type="NCBI Taxonomy" id="182773"/>
    <lineage>
        <taxon>Bacteria</taxon>
        <taxon>Bacillati</taxon>
        <taxon>Bacillota</taxon>
        <taxon>Clostridia</taxon>
        <taxon>Eubacteriales</taxon>
        <taxon>Clostridiaceae</taxon>
        <taxon>Clostridium</taxon>
    </lineage>
</organism>
<dbReference type="KEGG" id="cia:BEN51_03320"/>
<dbReference type="PANTHER" id="PTHR37815">
    <property type="entry name" value="UPF0397 PROTEIN BC_2624-RELATED"/>
    <property type="match status" value="1"/>
</dbReference>